<dbReference type="KEGG" id="obg:Verru16b_00392"/>
<organism evidence="4 5">
    <name type="scientific">Lacunisphaera limnophila</name>
    <dbReference type="NCBI Taxonomy" id="1838286"/>
    <lineage>
        <taxon>Bacteria</taxon>
        <taxon>Pseudomonadati</taxon>
        <taxon>Verrucomicrobiota</taxon>
        <taxon>Opitutia</taxon>
        <taxon>Opitutales</taxon>
        <taxon>Opitutaceae</taxon>
        <taxon>Lacunisphaera</taxon>
    </lineage>
</organism>
<sequence>MVRSRILLVEDDAMLARTLVELLQRSDYEVALAKQGREAIERLAREPFALVISDIFMPDSDGLELLDHIRRLPMRPPVLAMSGSSTARIGGMLKVAVALGATRTLSKPFTPAEFLSTVGQLVGAEVRRGSPAARPSPTAP</sequence>
<dbReference type="SMART" id="SM00448">
    <property type="entry name" value="REC"/>
    <property type="match status" value="1"/>
</dbReference>
<dbReference type="InterPro" id="IPR011006">
    <property type="entry name" value="CheY-like_superfamily"/>
</dbReference>
<dbReference type="AlphaFoldDB" id="A0A1D8AR49"/>
<dbReference type="GO" id="GO:0000160">
    <property type="term" value="P:phosphorelay signal transduction system"/>
    <property type="evidence" value="ECO:0007669"/>
    <property type="project" value="InterPro"/>
</dbReference>
<dbReference type="PROSITE" id="PS50110">
    <property type="entry name" value="RESPONSE_REGULATORY"/>
    <property type="match status" value="1"/>
</dbReference>
<evidence type="ECO:0000313" key="5">
    <source>
        <dbReference type="Proteomes" id="UP000095228"/>
    </source>
</evidence>
<keyword evidence="1 2" id="KW-0597">Phosphoprotein</keyword>
<dbReference type="PANTHER" id="PTHR44591:SF23">
    <property type="entry name" value="CHEY SUBFAMILY"/>
    <property type="match status" value="1"/>
</dbReference>
<proteinExistence type="predicted"/>
<dbReference type="CDD" id="cd00156">
    <property type="entry name" value="REC"/>
    <property type="match status" value="1"/>
</dbReference>
<accession>A0A1D8AR49</accession>
<dbReference type="STRING" id="1838286.Verru16b_00392"/>
<dbReference type="PANTHER" id="PTHR44591">
    <property type="entry name" value="STRESS RESPONSE REGULATOR PROTEIN 1"/>
    <property type="match status" value="1"/>
</dbReference>
<dbReference type="InterPro" id="IPR001789">
    <property type="entry name" value="Sig_transdc_resp-reg_receiver"/>
</dbReference>
<dbReference type="Proteomes" id="UP000095228">
    <property type="component" value="Chromosome"/>
</dbReference>
<evidence type="ECO:0000259" key="3">
    <source>
        <dbReference type="PROSITE" id="PS50110"/>
    </source>
</evidence>
<evidence type="ECO:0000313" key="4">
    <source>
        <dbReference type="EMBL" id="AOS43349.1"/>
    </source>
</evidence>
<dbReference type="EMBL" id="CP016094">
    <property type="protein sequence ID" value="AOS43349.1"/>
    <property type="molecule type" value="Genomic_DNA"/>
</dbReference>
<reference evidence="4 5" key="1">
    <citation type="submission" date="2016-06" db="EMBL/GenBank/DDBJ databases">
        <title>Three novel species with peptidoglycan cell walls form the new genus Lacunisphaera gen. nov. in the family Opitutaceae of the verrucomicrobial subdivision 4.</title>
        <authorList>
            <person name="Rast P."/>
            <person name="Gloeckner I."/>
            <person name="Jogler M."/>
            <person name="Boedeker C."/>
            <person name="Jeske O."/>
            <person name="Wiegand S."/>
            <person name="Reinhardt R."/>
            <person name="Schumann P."/>
            <person name="Rohde M."/>
            <person name="Spring S."/>
            <person name="Gloeckner F.O."/>
            <person name="Jogler C."/>
        </authorList>
    </citation>
    <scope>NUCLEOTIDE SEQUENCE [LARGE SCALE GENOMIC DNA]</scope>
    <source>
        <strain evidence="4 5">IG16b</strain>
    </source>
</reference>
<dbReference type="InterPro" id="IPR050595">
    <property type="entry name" value="Bact_response_regulator"/>
</dbReference>
<feature type="domain" description="Response regulatory" evidence="3">
    <location>
        <begin position="5"/>
        <end position="122"/>
    </location>
</feature>
<evidence type="ECO:0000256" key="1">
    <source>
        <dbReference type="ARBA" id="ARBA00022553"/>
    </source>
</evidence>
<dbReference type="Pfam" id="PF00072">
    <property type="entry name" value="Response_reg"/>
    <property type="match status" value="1"/>
</dbReference>
<dbReference type="Gene3D" id="3.40.50.2300">
    <property type="match status" value="1"/>
</dbReference>
<feature type="modified residue" description="4-aspartylphosphate" evidence="2">
    <location>
        <position position="54"/>
    </location>
</feature>
<dbReference type="SUPFAM" id="SSF52172">
    <property type="entry name" value="CheY-like"/>
    <property type="match status" value="1"/>
</dbReference>
<name>A0A1D8AR49_9BACT</name>
<protein>
    <submittedName>
        <fullName evidence="4">Alkaline phosphatase synthesis transcriptional regulatory protein PhoP</fullName>
    </submittedName>
</protein>
<gene>
    <name evidence="4" type="primary">phoP_2</name>
    <name evidence="4" type="ORF">Verru16b_00392</name>
</gene>
<keyword evidence="5" id="KW-1185">Reference proteome</keyword>
<evidence type="ECO:0000256" key="2">
    <source>
        <dbReference type="PROSITE-ProRule" id="PRU00169"/>
    </source>
</evidence>